<dbReference type="RefSeq" id="XP_009551070.1">
    <property type="nucleotide sequence ID" value="XM_009552775.1"/>
</dbReference>
<protein>
    <submittedName>
        <fullName evidence="2">Uncharacterized protein</fullName>
    </submittedName>
</protein>
<dbReference type="OrthoDB" id="3061893at2759"/>
<keyword evidence="1" id="KW-0812">Transmembrane</keyword>
<sequence>MRRFVEAFKARDLRIYYPLSDLTMVLSPFLIYSGLRSIFVEIDMLHLNIPEAFFDFTIISTNVSLEVNARFDVEFKLQIPRVWVNAKRALPSMFVDDSTKFDVHRMNRCGLRVRKPHAKDKEVLRQEHAPDLEAENEEAESMAAHYQRRNRQLLVFRGYRSQSNKSSVLHVTSNCCASLVANRLSQDQYLQCSFPFRISLWQYESLLFSNCRLMAKHQLGIIGISIW</sequence>
<keyword evidence="1" id="KW-1133">Transmembrane helix</keyword>
<reference evidence="2 3" key="1">
    <citation type="journal article" date="2012" name="New Phytol.">
        <title>Insight into trade-off between wood decay and parasitism from the genome of a fungal forest pathogen.</title>
        <authorList>
            <person name="Olson A."/>
            <person name="Aerts A."/>
            <person name="Asiegbu F."/>
            <person name="Belbahri L."/>
            <person name="Bouzid O."/>
            <person name="Broberg A."/>
            <person name="Canback B."/>
            <person name="Coutinho P.M."/>
            <person name="Cullen D."/>
            <person name="Dalman K."/>
            <person name="Deflorio G."/>
            <person name="van Diepen L.T."/>
            <person name="Dunand C."/>
            <person name="Duplessis S."/>
            <person name="Durling M."/>
            <person name="Gonthier P."/>
            <person name="Grimwood J."/>
            <person name="Fossdal C.G."/>
            <person name="Hansson D."/>
            <person name="Henrissat B."/>
            <person name="Hietala A."/>
            <person name="Himmelstrand K."/>
            <person name="Hoffmeister D."/>
            <person name="Hogberg N."/>
            <person name="James T.Y."/>
            <person name="Karlsson M."/>
            <person name="Kohler A."/>
            <person name="Kues U."/>
            <person name="Lee Y.H."/>
            <person name="Lin Y.C."/>
            <person name="Lind M."/>
            <person name="Lindquist E."/>
            <person name="Lombard V."/>
            <person name="Lucas S."/>
            <person name="Lunden K."/>
            <person name="Morin E."/>
            <person name="Murat C."/>
            <person name="Park J."/>
            <person name="Raffaello T."/>
            <person name="Rouze P."/>
            <person name="Salamov A."/>
            <person name="Schmutz J."/>
            <person name="Solheim H."/>
            <person name="Stahlberg J."/>
            <person name="Velez H."/>
            <person name="de Vries R.P."/>
            <person name="Wiebenga A."/>
            <person name="Woodward S."/>
            <person name="Yakovlev I."/>
            <person name="Garbelotto M."/>
            <person name="Martin F."/>
            <person name="Grigoriev I.V."/>
            <person name="Stenlid J."/>
        </authorList>
    </citation>
    <scope>NUCLEOTIDE SEQUENCE [LARGE SCALE GENOMIC DNA]</scope>
    <source>
        <strain evidence="2 3">TC 32-1</strain>
    </source>
</reference>
<feature type="transmembrane region" description="Helical" evidence="1">
    <location>
        <begin position="15"/>
        <end position="35"/>
    </location>
</feature>
<accession>W4JVM0</accession>
<evidence type="ECO:0000256" key="1">
    <source>
        <dbReference type="SAM" id="Phobius"/>
    </source>
</evidence>
<dbReference type="GeneID" id="20673742"/>
<evidence type="ECO:0000313" key="3">
    <source>
        <dbReference type="Proteomes" id="UP000030671"/>
    </source>
</evidence>
<keyword evidence="3" id="KW-1185">Reference proteome</keyword>
<dbReference type="HOGENOM" id="CLU_1219819_0_0_1"/>
<keyword evidence="1" id="KW-0472">Membrane</keyword>
<dbReference type="Proteomes" id="UP000030671">
    <property type="component" value="Unassembled WGS sequence"/>
</dbReference>
<proteinExistence type="predicted"/>
<organism evidence="2 3">
    <name type="scientific">Heterobasidion irregulare (strain TC 32-1)</name>
    <dbReference type="NCBI Taxonomy" id="747525"/>
    <lineage>
        <taxon>Eukaryota</taxon>
        <taxon>Fungi</taxon>
        <taxon>Dikarya</taxon>
        <taxon>Basidiomycota</taxon>
        <taxon>Agaricomycotina</taxon>
        <taxon>Agaricomycetes</taxon>
        <taxon>Russulales</taxon>
        <taxon>Bondarzewiaceae</taxon>
        <taxon>Heterobasidion</taxon>
        <taxon>Heterobasidion annosum species complex</taxon>
    </lineage>
</organism>
<dbReference type="InParanoid" id="W4JVM0"/>
<dbReference type="KEGG" id="hir:HETIRDRAFT_421702"/>
<dbReference type="EMBL" id="KI925463">
    <property type="protein sequence ID" value="ETW77587.1"/>
    <property type="molecule type" value="Genomic_DNA"/>
</dbReference>
<evidence type="ECO:0000313" key="2">
    <source>
        <dbReference type="EMBL" id="ETW77587.1"/>
    </source>
</evidence>
<name>W4JVM0_HETIT</name>
<gene>
    <name evidence="2" type="ORF">HETIRDRAFT_421702</name>
</gene>
<dbReference type="AlphaFoldDB" id="W4JVM0"/>